<dbReference type="EMBL" id="PGCI01000017">
    <property type="protein sequence ID" value="PLW49347.1"/>
    <property type="molecule type" value="Genomic_DNA"/>
</dbReference>
<reference evidence="1 2" key="1">
    <citation type="submission" date="2017-11" db="EMBL/GenBank/DDBJ databases">
        <title>De novo assembly and phasing of dikaryotic genomes from two isolates of Puccinia coronata f. sp. avenae, the causal agent of oat crown rust.</title>
        <authorList>
            <person name="Miller M.E."/>
            <person name="Zhang Y."/>
            <person name="Omidvar V."/>
            <person name="Sperschneider J."/>
            <person name="Schwessinger B."/>
            <person name="Raley C."/>
            <person name="Palmer J.M."/>
            <person name="Garnica D."/>
            <person name="Upadhyaya N."/>
            <person name="Rathjen J."/>
            <person name="Taylor J.M."/>
            <person name="Park R.F."/>
            <person name="Dodds P.N."/>
            <person name="Hirsch C.D."/>
            <person name="Kianian S.F."/>
            <person name="Figueroa M."/>
        </authorList>
    </citation>
    <scope>NUCLEOTIDE SEQUENCE [LARGE SCALE GENOMIC DNA]</scope>
    <source>
        <strain evidence="1">12SD80</strain>
    </source>
</reference>
<dbReference type="Proteomes" id="UP000235392">
    <property type="component" value="Unassembled WGS sequence"/>
</dbReference>
<dbReference type="AlphaFoldDB" id="A0A2N5VH83"/>
<protein>
    <submittedName>
        <fullName evidence="1">Uncharacterized protein</fullName>
    </submittedName>
</protein>
<gene>
    <name evidence="1" type="ORF">PCASD_02705</name>
</gene>
<proteinExistence type="predicted"/>
<accession>A0A2N5VH83</accession>
<evidence type="ECO:0000313" key="2">
    <source>
        <dbReference type="Proteomes" id="UP000235392"/>
    </source>
</evidence>
<organism evidence="1 2">
    <name type="scientific">Puccinia coronata f. sp. avenae</name>
    <dbReference type="NCBI Taxonomy" id="200324"/>
    <lineage>
        <taxon>Eukaryota</taxon>
        <taxon>Fungi</taxon>
        <taxon>Dikarya</taxon>
        <taxon>Basidiomycota</taxon>
        <taxon>Pucciniomycotina</taxon>
        <taxon>Pucciniomycetes</taxon>
        <taxon>Pucciniales</taxon>
        <taxon>Pucciniaceae</taxon>
        <taxon>Puccinia</taxon>
    </lineage>
</organism>
<sequence length="285" mass="31576">MSNTQRIAQLQTTNRRQQKDIVELKGLLLLSADVVKLKADLQQDLLQIRQGIDAVNTSTHSRLETIRRGAARPSEDPVVKNSFEQLTNHFASDKHCILWIAGYFCLPEGKLGDGVFSYNWWRGLLGKNAAAQGLDASKGSLAAPFVVKELLSAKFFLQSIERTFSNHKEMEDSLKALKALKQGKETIEQLNIIFNSLLYLVDLSDASECEIYTDAIHPENVNLGLQRGGWSGVTNLDLRQAMAVSLANDVAKVLVLEQLRAKGITAKVEQQVLNLSNNRVIAPVP</sequence>
<name>A0A2N5VH83_9BASI</name>
<evidence type="ECO:0000313" key="1">
    <source>
        <dbReference type="EMBL" id="PLW49347.1"/>
    </source>
</evidence>
<comment type="caution">
    <text evidence="1">The sequence shown here is derived from an EMBL/GenBank/DDBJ whole genome shotgun (WGS) entry which is preliminary data.</text>
</comment>